<proteinExistence type="predicted"/>
<dbReference type="Pfam" id="PF13637">
    <property type="entry name" value="Ank_4"/>
    <property type="match status" value="1"/>
</dbReference>
<dbReference type="FunFam" id="3.40.50.40:FF:000001">
    <property type="entry name" value="L-asparaginase 1"/>
    <property type="match status" value="1"/>
</dbReference>
<keyword evidence="7" id="KW-1185">Reference proteome</keyword>
<dbReference type="InterPro" id="IPR036152">
    <property type="entry name" value="Asp/glu_Ase-like_sf"/>
</dbReference>
<evidence type="ECO:0000313" key="7">
    <source>
        <dbReference type="Proteomes" id="UP000036681"/>
    </source>
</evidence>
<keyword evidence="3" id="KW-0040">ANK repeat</keyword>
<accession>A0A9J2Q7E8</accession>
<dbReference type="SMART" id="SM00870">
    <property type="entry name" value="Asparaginase"/>
    <property type="match status" value="1"/>
</dbReference>
<name>A0A9J2Q7E8_ASCLU</name>
<evidence type="ECO:0000259" key="5">
    <source>
        <dbReference type="Pfam" id="PF00710"/>
    </source>
</evidence>
<evidence type="ECO:0000259" key="6">
    <source>
        <dbReference type="Pfam" id="PF17763"/>
    </source>
</evidence>
<dbReference type="PROSITE" id="PS51732">
    <property type="entry name" value="ASN_GLN_ASE_3"/>
    <property type="match status" value="1"/>
</dbReference>
<dbReference type="PANTHER" id="PTHR11707:SF28">
    <property type="entry name" value="60 KDA LYSOPHOSPHOLIPASE"/>
    <property type="match status" value="1"/>
</dbReference>
<dbReference type="AlphaFoldDB" id="A0A9J2Q7E8"/>
<feature type="active site" evidence="4">
    <location>
        <position position="180"/>
    </location>
</feature>
<dbReference type="InterPro" id="IPR027475">
    <property type="entry name" value="Asparaginase/glutaminase_AS2"/>
</dbReference>
<keyword evidence="2" id="KW-0378">Hydrolase</keyword>
<dbReference type="PIRSF" id="PIRSF500176">
    <property type="entry name" value="L_ASNase"/>
    <property type="match status" value="1"/>
</dbReference>
<evidence type="ECO:0000256" key="2">
    <source>
        <dbReference type="ARBA" id="ARBA00022801"/>
    </source>
</evidence>
<evidence type="ECO:0000256" key="4">
    <source>
        <dbReference type="PROSITE-ProRule" id="PRU10100"/>
    </source>
</evidence>
<dbReference type="InterPro" id="IPR037152">
    <property type="entry name" value="L-asparaginase_N_sf"/>
</dbReference>
<dbReference type="PROSITE" id="PS50088">
    <property type="entry name" value="ANK_REPEAT"/>
    <property type="match status" value="2"/>
</dbReference>
<dbReference type="InterPro" id="IPR027474">
    <property type="entry name" value="L-asparaginase_N"/>
</dbReference>
<dbReference type="Proteomes" id="UP000036681">
    <property type="component" value="Unplaced"/>
</dbReference>
<dbReference type="Pfam" id="PF17763">
    <property type="entry name" value="Asparaginase_C"/>
    <property type="match status" value="1"/>
</dbReference>
<dbReference type="Gene3D" id="3.40.50.40">
    <property type="match status" value="2"/>
</dbReference>
<dbReference type="SUPFAM" id="SSF53774">
    <property type="entry name" value="Glutaminase/Asparaginase"/>
    <property type="match status" value="3"/>
</dbReference>
<dbReference type="CDD" id="cd08963">
    <property type="entry name" value="L-asparaginase_I"/>
    <property type="match status" value="1"/>
</dbReference>
<evidence type="ECO:0000256" key="3">
    <source>
        <dbReference type="PROSITE-ProRule" id="PRU00023"/>
    </source>
</evidence>
<dbReference type="PANTHER" id="PTHR11707">
    <property type="entry name" value="L-ASPARAGINASE"/>
    <property type="match status" value="1"/>
</dbReference>
<dbReference type="WBParaSite" id="ALUE_0001746001-mRNA-1">
    <property type="protein sequence ID" value="ALUE_0001746001-mRNA-1"/>
    <property type="gene ID" value="ALUE_0001746001"/>
</dbReference>
<dbReference type="PROSITE" id="PS50297">
    <property type="entry name" value="ANK_REP_REGION"/>
    <property type="match status" value="2"/>
</dbReference>
<dbReference type="PROSITE" id="PS00917">
    <property type="entry name" value="ASN_GLN_ASE_2"/>
    <property type="match status" value="1"/>
</dbReference>
<reference evidence="8" key="1">
    <citation type="submission" date="2023-03" db="UniProtKB">
        <authorList>
            <consortium name="WormBaseParasite"/>
        </authorList>
    </citation>
    <scope>IDENTIFICATION</scope>
</reference>
<dbReference type="InterPro" id="IPR040919">
    <property type="entry name" value="Asparaginase_C"/>
</dbReference>
<dbReference type="PRINTS" id="PR00139">
    <property type="entry name" value="ASNGLNASE"/>
</dbReference>
<dbReference type="PRINTS" id="PR01415">
    <property type="entry name" value="ANKYRIN"/>
</dbReference>
<evidence type="ECO:0000313" key="8">
    <source>
        <dbReference type="WBParaSite" id="ALUE_0001746001-mRNA-1"/>
    </source>
</evidence>
<protein>
    <recommendedName>
        <fullName evidence="1">asparaginase</fullName>
        <ecNumber evidence="1">3.5.1.1</ecNumber>
    </recommendedName>
</protein>
<dbReference type="InterPro" id="IPR041725">
    <property type="entry name" value="L-asparaginase_I"/>
</dbReference>
<dbReference type="EC" id="3.5.1.1" evidence="1"/>
<dbReference type="GO" id="GO:0009066">
    <property type="term" value="P:aspartate family amino acid metabolic process"/>
    <property type="evidence" value="ECO:0007669"/>
    <property type="project" value="UniProtKB-ARBA"/>
</dbReference>
<evidence type="ECO:0000256" key="1">
    <source>
        <dbReference type="ARBA" id="ARBA00012920"/>
    </source>
</evidence>
<dbReference type="Pfam" id="PF12796">
    <property type="entry name" value="Ank_2"/>
    <property type="match status" value="2"/>
</dbReference>
<dbReference type="GO" id="GO:0004067">
    <property type="term" value="F:asparaginase activity"/>
    <property type="evidence" value="ECO:0007669"/>
    <property type="project" value="UniProtKB-UniRule"/>
</dbReference>
<dbReference type="InterPro" id="IPR027473">
    <property type="entry name" value="L-asparaginase_C"/>
</dbReference>
<dbReference type="Gene3D" id="3.40.50.1170">
    <property type="entry name" value="L-asparaginase, N-terminal domain"/>
    <property type="match status" value="2"/>
</dbReference>
<feature type="domain" description="L-asparaginase N-terminal" evidence="5">
    <location>
        <begin position="70"/>
        <end position="236"/>
    </location>
</feature>
<dbReference type="InterPro" id="IPR006034">
    <property type="entry name" value="Asparaginase/glutaminase-like"/>
</dbReference>
<dbReference type="InterPro" id="IPR002110">
    <property type="entry name" value="Ankyrin_rpt"/>
</dbReference>
<dbReference type="SMART" id="SM00248">
    <property type="entry name" value="ANK"/>
    <property type="match status" value="7"/>
</dbReference>
<feature type="domain" description="Asparaginase/glutaminase C-terminal" evidence="6">
    <location>
        <begin position="329"/>
        <end position="431"/>
    </location>
</feature>
<feature type="repeat" description="ANK" evidence="3">
    <location>
        <begin position="719"/>
        <end position="751"/>
    </location>
</feature>
<feature type="repeat" description="ANK" evidence="3">
    <location>
        <begin position="546"/>
        <end position="578"/>
    </location>
</feature>
<dbReference type="PIRSF" id="PIRSF001220">
    <property type="entry name" value="L-ASNase_gatD"/>
    <property type="match status" value="1"/>
</dbReference>
<dbReference type="SFLD" id="SFLDS00057">
    <property type="entry name" value="Glutaminase/Asparaginase"/>
    <property type="match status" value="1"/>
</dbReference>
<sequence>MASSLEKRVETLTHEPIMEDRPIDEYHTPKQLLIHTGTTAEITSAAQLASVVSEDLATTAADNLHASEARILVLYTGGTIGMRKIGPVYRPEPYYLPCRIRELTHLNDKHYIDKNYADAKVKPYCLPPLRLMKKRIVYWLLEYDPLLDSCDITFDDWIRIGKDIRKAYDQYDGFVILHGTDTLAYTASALSFMLENLGKPVVITGAQIPICEVRSDGRDNLIGALIIAGGFDIPEIPICEVRSDGRDNLIGALIIAGGFDIPEVTVYFNNKLLRGNRSTKLDNNHMEAFESPNMSPIAQFGIALSVNFESIFRSSSLSAFTVHDRLCRDVSLLYIFPSMSINTVRAALQPPTQGVVIQSYGCGNMPSRRTDIIEEIRDAVQRGCIVVNCSQCLRGMVEEQYFTGKILYDVGVISGADMTIEAAMTKLMYILYDVGVISGADMTIEAAMTKLMYVIGHDEWDLTTKRKMMQHNLRGEMTITRSETLQDLEIIPRLAQFLRVSSSEEVQLLRNALFPPLLCHAARNGDVELLENLRQSGALLSAVDYNGRTPLHVAAAAGHTNVVLYLLKYGANVHARDQWGDNPLMNAVRRRNLACIKALKEADAIIVCNPIELDQWGDNPLMNAVRRRNLACIKALKEADAIIVCNPIELDQWGDNPLMNAVRRRNLACIKALKEADAIIVCNPIELGMELCLAANKGDIQTIEAWIAAGVNINETDYDGRTALHVAVASGVEEMVELLLRNGADPQLKDQFGRDSFDEAEQTNKKSPKIIELLKRKYAINEDARAAFAIG</sequence>
<dbReference type="Gene3D" id="1.25.40.20">
    <property type="entry name" value="Ankyrin repeat-containing domain"/>
    <property type="match status" value="2"/>
</dbReference>
<dbReference type="InterPro" id="IPR036770">
    <property type="entry name" value="Ankyrin_rpt-contain_sf"/>
</dbReference>
<dbReference type="Pfam" id="PF00710">
    <property type="entry name" value="Asparaginase"/>
    <property type="match status" value="1"/>
</dbReference>
<dbReference type="SUPFAM" id="SSF48403">
    <property type="entry name" value="Ankyrin repeat"/>
    <property type="match status" value="1"/>
</dbReference>
<organism evidence="7 8">
    <name type="scientific">Ascaris lumbricoides</name>
    <name type="common">Giant roundworm</name>
    <dbReference type="NCBI Taxonomy" id="6252"/>
    <lineage>
        <taxon>Eukaryota</taxon>
        <taxon>Metazoa</taxon>
        <taxon>Ecdysozoa</taxon>
        <taxon>Nematoda</taxon>
        <taxon>Chromadorea</taxon>
        <taxon>Rhabditida</taxon>
        <taxon>Spirurina</taxon>
        <taxon>Ascaridomorpha</taxon>
        <taxon>Ascaridoidea</taxon>
        <taxon>Ascarididae</taxon>
        <taxon>Ascaris</taxon>
    </lineage>
</organism>